<protein>
    <submittedName>
        <fullName evidence="2">Uncharacterized protein</fullName>
    </submittedName>
</protein>
<proteinExistence type="predicted"/>
<feature type="compositionally biased region" description="Low complexity" evidence="1">
    <location>
        <begin position="213"/>
        <end position="246"/>
    </location>
</feature>
<reference evidence="2" key="1">
    <citation type="submission" date="2021-02" db="EMBL/GenBank/DDBJ databases">
        <title>First Annotated Genome of the Yellow-green Alga Tribonema minus.</title>
        <authorList>
            <person name="Mahan K.M."/>
        </authorList>
    </citation>
    <scope>NUCLEOTIDE SEQUENCE</scope>
    <source>
        <strain evidence="2">UTEX B ZZ1240</strain>
    </source>
</reference>
<evidence type="ECO:0000256" key="1">
    <source>
        <dbReference type="SAM" id="MobiDB-lite"/>
    </source>
</evidence>
<feature type="region of interest" description="Disordered" evidence="1">
    <location>
        <begin position="18"/>
        <end position="291"/>
    </location>
</feature>
<name>A0A835YP63_9STRA</name>
<accession>A0A835YP63</accession>
<comment type="caution">
    <text evidence="2">The sequence shown here is derived from an EMBL/GenBank/DDBJ whole genome shotgun (WGS) entry which is preliminary data.</text>
</comment>
<keyword evidence="3" id="KW-1185">Reference proteome</keyword>
<dbReference type="AlphaFoldDB" id="A0A835YP63"/>
<gene>
    <name evidence="2" type="ORF">JKP88DRAFT_225453</name>
</gene>
<feature type="compositionally biased region" description="Low complexity" evidence="1">
    <location>
        <begin position="116"/>
        <end position="127"/>
    </location>
</feature>
<feature type="compositionally biased region" description="Polar residues" evidence="1">
    <location>
        <begin position="26"/>
        <end position="35"/>
    </location>
</feature>
<organism evidence="2 3">
    <name type="scientific">Tribonema minus</name>
    <dbReference type="NCBI Taxonomy" id="303371"/>
    <lineage>
        <taxon>Eukaryota</taxon>
        <taxon>Sar</taxon>
        <taxon>Stramenopiles</taxon>
        <taxon>Ochrophyta</taxon>
        <taxon>PX clade</taxon>
        <taxon>Xanthophyceae</taxon>
        <taxon>Tribonematales</taxon>
        <taxon>Tribonemataceae</taxon>
        <taxon>Tribonema</taxon>
    </lineage>
</organism>
<dbReference type="Proteomes" id="UP000664859">
    <property type="component" value="Unassembled WGS sequence"/>
</dbReference>
<feature type="compositionally biased region" description="Basic and acidic residues" evidence="1">
    <location>
        <begin position="182"/>
        <end position="199"/>
    </location>
</feature>
<feature type="compositionally biased region" description="Low complexity" evidence="1">
    <location>
        <begin position="36"/>
        <end position="46"/>
    </location>
</feature>
<dbReference type="EMBL" id="JAFCMP010000515">
    <property type="protein sequence ID" value="KAG5178476.1"/>
    <property type="molecule type" value="Genomic_DNA"/>
</dbReference>
<sequence>MVTPPPLTAEHLALQALEQQLEDLSHGTNNMQTARSAAPGSAWSPMSGGGGGGAGEARRTRSRSFLKSRSSGAMGSLAADAAQQYATDSSSAEESARRAPLSPPTEFVMNPIRKMSASAEAQASEQALGRKRSSKSLTGGERRRSGSFGGGGAASVGGGGGGGAVVVSSYTEKRPSAASLMGDRKRSSEAMMAERRKAADAMAELSRSGRALSVASSYAPPPSVGGSSMAESSYVSSASSASTASSLFDQPGGLAGEWLGSDMSVSSVPPSPESVTTHKKKKAPQLDTRHV</sequence>
<evidence type="ECO:0000313" key="2">
    <source>
        <dbReference type="EMBL" id="KAG5178476.1"/>
    </source>
</evidence>
<feature type="compositionally biased region" description="Gly residues" evidence="1">
    <location>
        <begin position="147"/>
        <end position="164"/>
    </location>
</feature>
<evidence type="ECO:0000313" key="3">
    <source>
        <dbReference type="Proteomes" id="UP000664859"/>
    </source>
</evidence>